<name>A0A1A7NU37_9PAST</name>
<keyword evidence="3" id="KW-1185">Reference proteome</keyword>
<feature type="transmembrane region" description="Helical" evidence="1">
    <location>
        <begin position="126"/>
        <end position="148"/>
    </location>
</feature>
<gene>
    <name evidence="2" type="ORF">QV01_04575</name>
</gene>
<keyword evidence="1" id="KW-0812">Transmembrane</keyword>
<comment type="caution">
    <text evidence="2">The sequence shown here is derived from an EMBL/GenBank/DDBJ whole genome shotgun (WGS) entry which is preliminary data.</text>
</comment>
<evidence type="ECO:0000313" key="3">
    <source>
        <dbReference type="Proteomes" id="UP000243558"/>
    </source>
</evidence>
<keyword evidence="1" id="KW-0472">Membrane</keyword>
<feature type="transmembrane region" description="Helical" evidence="1">
    <location>
        <begin position="38"/>
        <end position="59"/>
    </location>
</feature>
<dbReference type="AlphaFoldDB" id="A0A1A7NU37"/>
<dbReference type="OrthoDB" id="5915482at2"/>
<accession>A0A1A7NU37</accession>
<feature type="transmembrane region" description="Helical" evidence="1">
    <location>
        <begin position="71"/>
        <end position="89"/>
    </location>
</feature>
<dbReference type="EMBL" id="JTJM01000018">
    <property type="protein sequence ID" value="OBW92524.1"/>
    <property type="molecule type" value="Genomic_DNA"/>
</dbReference>
<feature type="transmembrane region" description="Helical" evidence="1">
    <location>
        <begin position="186"/>
        <end position="209"/>
    </location>
</feature>
<evidence type="ECO:0000313" key="2">
    <source>
        <dbReference type="EMBL" id="OBW92524.1"/>
    </source>
</evidence>
<feature type="transmembrane region" description="Helical" evidence="1">
    <location>
        <begin position="95"/>
        <end position="114"/>
    </location>
</feature>
<feature type="transmembrane region" description="Helical" evidence="1">
    <location>
        <begin position="221"/>
        <end position="242"/>
    </location>
</feature>
<dbReference type="PATRIC" id="fig|505345.7.peg.906"/>
<dbReference type="Proteomes" id="UP000243558">
    <property type="component" value="Unassembled WGS sequence"/>
</dbReference>
<reference evidence="2 3" key="1">
    <citation type="submission" date="2014-11" db="EMBL/GenBank/DDBJ databases">
        <title>Pan-genome of Gallibacterium spp.</title>
        <authorList>
            <person name="Kudirkiene E."/>
            <person name="Bojesen A.M."/>
        </authorList>
    </citation>
    <scope>NUCLEOTIDE SEQUENCE [LARGE SCALE GENOMIC DNA]</scope>
    <source>
        <strain evidence="2 3">F151</strain>
    </source>
</reference>
<keyword evidence="1" id="KW-1133">Transmembrane helix</keyword>
<evidence type="ECO:0000256" key="1">
    <source>
        <dbReference type="SAM" id="Phobius"/>
    </source>
</evidence>
<sequence length="267" mass="30330">MSDHDQSKTKVAVLSLLPIVLLFVADYWLLLVKPFGESIISHFAIAVLAAQLICQMIFLRGEICNGQRSRLSRWNLYFLIFWLGWLLITCFQIKVYLPIRLAYCCGAGLTLTTWQQPKEEQLRRGVLWLGVIVGCIGLLLAVIPVFLFQMTISLTFNPLLQVVLGIGLAYWGLLVSRNRLHGLMDLLPYFALIGLVASSVMAMVSLVIMYLDHHTMAWDPFHLSCYFIAHLLLLAIWSYPIIKRTKPNYWSLASIIILAGFSPILLF</sequence>
<feature type="transmembrane region" description="Helical" evidence="1">
    <location>
        <begin position="249"/>
        <end position="266"/>
    </location>
</feature>
<dbReference type="RefSeq" id="WP_065239100.1">
    <property type="nucleotide sequence ID" value="NZ_JTJM01000018.1"/>
</dbReference>
<feature type="transmembrane region" description="Helical" evidence="1">
    <location>
        <begin position="12"/>
        <end position="32"/>
    </location>
</feature>
<feature type="transmembrane region" description="Helical" evidence="1">
    <location>
        <begin position="154"/>
        <end position="174"/>
    </location>
</feature>
<protein>
    <submittedName>
        <fullName evidence="2">Uncharacterized protein</fullName>
    </submittedName>
</protein>
<organism evidence="2 3">
    <name type="scientific">Gallibacterium genomosp. 3</name>
    <dbReference type="NCBI Taxonomy" id="505345"/>
    <lineage>
        <taxon>Bacteria</taxon>
        <taxon>Pseudomonadati</taxon>
        <taxon>Pseudomonadota</taxon>
        <taxon>Gammaproteobacteria</taxon>
        <taxon>Pasteurellales</taxon>
        <taxon>Pasteurellaceae</taxon>
        <taxon>Gallibacterium</taxon>
    </lineage>
</organism>
<proteinExistence type="predicted"/>